<dbReference type="EMBL" id="JACSEA010000006">
    <property type="protein sequence ID" value="KAF7398334.1"/>
    <property type="molecule type" value="Genomic_DNA"/>
</dbReference>
<organism evidence="2 3">
    <name type="scientific">Vespula vulgaris</name>
    <name type="common">Yellow jacket</name>
    <name type="synonym">Wasp</name>
    <dbReference type="NCBI Taxonomy" id="7454"/>
    <lineage>
        <taxon>Eukaryota</taxon>
        <taxon>Metazoa</taxon>
        <taxon>Ecdysozoa</taxon>
        <taxon>Arthropoda</taxon>
        <taxon>Hexapoda</taxon>
        <taxon>Insecta</taxon>
        <taxon>Pterygota</taxon>
        <taxon>Neoptera</taxon>
        <taxon>Endopterygota</taxon>
        <taxon>Hymenoptera</taxon>
        <taxon>Apocrita</taxon>
        <taxon>Aculeata</taxon>
        <taxon>Vespoidea</taxon>
        <taxon>Vespidae</taxon>
        <taxon>Vespinae</taxon>
        <taxon>Vespula</taxon>
    </lineage>
</organism>
<keyword evidence="3" id="KW-1185">Reference proteome</keyword>
<dbReference type="AlphaFoldDB" id="A0A834K0X3"/>
<evidence type="ECO:0000256" key="1">
    <source>
        <dbReference type="SAM" id="MobiDB-lite"/>
    </source>
</evidence>
<sequence length="88" mass="10012">MSEADSVDSGVFRKQGLVRLQFSDQPETFEAERHLERECKVESPLARGSPNAATSKCLLPHLRIRGMKQRRGYMPKRPPQIVAQEGNY</sequence>
<feature type="region of interest" description="Disordered" evidence="1">
    <location>
        <begin position="68"/>
        <end position="88"/>
    </location>
</feature>
<comment type="caution">
    <text evidence="2">The sequence shown here is derived from an EMBL/GenBank/DDBJ whole genome shotgun (WGS) entry which is preliminary data.</text>
</comment>
<evidence type="ECO:0000313" key="3">
    <source>
        <dbReference type="Proteomes" id="UP000614350"/>
    </source>
</evidence>
<reference evidence="2" key="1">
    <citation type="journal article" date="2020" name="G3 (Bethesda)">
        <title>High-Quality Assemblies for Three Invasive Social Wasps from the &lt;i&gt;Vespula&lt;/i&gt; Genus.</title>
        <authorList>
            <person name="Harrop T.W.R."/>
            <person name="Guhlin J."/>
            <person name="McLaughlin G.M."/>
            <person name="Permina E."/>
            <person name="Stockwell P."/>
            <person name="Gilligan J."/>
            <person name="Le Lec M.F."/>
            <person name="Gruber M.A.M."/>
            <person name="Quinn O."/>
            <person name="Lovegrove M."/>
            <person name="Duncan E.J."/>
            <person name="Remnant E.J."/>
            <person name="Van Eeckhoven J."/>
            <person name="Graham B."/>
            <person name="Knapp R.A."/>
            <person name="Langford K.W."/>
            <person name="Kronenberg Z."/>
            <person name="Press M.O."/>
            <person name="Eacker S.M."/>
            <person name="Wilson-Rankin E.E."/>
            <person name="Purcell J."/>
            <person name="Lester P.J."/>
            <person name="Dearden P.K."/>
        </authorList>
    </citation>
    <scope>NUCLEOTIDE SEQUENCE</scope>
    <source>
        <strain evidence="2">Marl-1</strain>
    </source>
</reference>
<evidence type="ECO:0000313" key="2">
    <source>
        <dbReference type="EMBL" id="KAF7398334.1"/>
    </source>
</evidence>
<dbReference type="Proteomes" id="UP000614350">
    <property type="component" value="Unassembled WGS sequence"/>
</dbReference>
<name>A0A834K0X3_VESVU</name>
<protein>
    <submittedName>
        <fullName evidence="2">Uncharacterized protein</fullName>
    </submittedName>
</protein>
<gene>
    <name evidence="2" type="ORF">HZH66_006231</name>
</gene>
<proteinExistence type="predicted"/>
<accession>A0A834K0X3</accession>